<dbReference type="GO" id="GO:0006313">
    <property type="term" value="P:DNA transposition"/>
    <property type="evidence" value="ECO:0007669"/>
    <property type="project" value="InterPro"/>
</dbReference>
<dbReference type="EMBL" id="CM001403">
    <property type="protein sequence ID" value="EHQ28976.1"/>
    <property type="molecule type" value="Genomic_DNA"/>
</dbReference>
<dbReference type="InterPro" id="IPR002525">
    <property type="entry name" value="Transp_IS110-like_N"/>
</dbReference>
<evidence type="ECO:0000313" key="5">
    <source>
        <dbReference type="Proteomes" id="UP000002774"/>
    </source>
</evidence>
<evidence type="ECO:0000259" key="1">
    <source>
        <dbReference type="Pfam" id="PF01548"/>
    </source>
</evidence>
<proteinExistence type="predicted"/>
<evidence type="ECO:0000259" key="2">
    <source>
        <dbReference type="Pfam" id="PF02371"/>
    </source>
</evidence>
<gene>
    <name evidence="3" type="ORF">Mucpa_3499</name>
    <name evidence="4" type="ORF">Mucpa_4892</name>
</gene>
<reference evidence="4 5" key="1">
    <citation type="submission" date="2011-09" db="EMBL/GenBank/DDBJ databases">
        <title>The permanent draft genome of Mucilaginibacter paludis DSM 18603.</title>
        <authorList>
            <consortium name="US DOE Joint Genome Institute (JGI-PGF)"/>
            <person name="Lucas S."/>
            <person name="Han J."/>
            <person name="Lapidus A."/>
            <person name="Bruce D."/>
            <person name="Goodwin L."/>
            <person name="Pitluck S."/>
            <person name="Peters L."/>
            <person name="Kyrpides N."/>
            <person name="Mavromatis K."/>
            <person name="Ivanova N."/>
            <person name="Mikhailova N."/>
            <person name="Held B."/>
            <person name="Detter J.C."/>
            <person name="Tapia R."/>
            <person name="Han C."/>
            <person name="Land M."/>
            <person name="Hauser L."/>
            <person name="Markowitz V."/>
            <person name="Cheng J.-F."/>
            <person name="Hugenholtz P."/>
            <person name="Woyke T."/>
            <person name="Wu D."/>
            <person name="Tindall B."/>
            <person name="Brambilla E."/>
            <person name="Klenk H.-P."/>
            <person name="Eisen J.A."/>
        </authorList>
    </citation>
    <scope>NUCLEOTIDE SEQUENCE [LARGE SCALE GENOMIC DNA]</scope>
    <source>
        <strain evidence="4 5">DSM 18603</strain>
    </source>
</reference>
<organism evidence="4 5">
    <name type="scientific">Mucilaginibacter paludis DSM 18603</name>
    <dbReference type="NCBI Taxonomy" id="714943"/>
    <lineage>
        <taxon>Bacteria</taxon>
        <taxon>Pseudomonadati</taxon>
        <taxon>Bacteroidota</taxon>
        <taxon>Sphingobacteriia</taxon>
        <taxon>Sphingobacteriales</taxon>
        <taxon>Sphingobacteriaceae</taxon>
        <taxon>Mucilaginibacter</taxon>
    </lineage>
</organism>
<protein>
    <submittedName>
        <fullName evidence="4">ISPpu9, transposase</fullName>
    </submittedName>
</protein>
<evidence type="ECO:0000313" key="3">
    <source>
        <dbReference type="EMBL" id="EHQ27597.1"/>
    </source>
</evidence>
<name>H1Y789_9SPHI</name>
<dbReference type="eggNOG" id="COG3547">
    <property type="taxonomic scope" value="Bacteria"/>
</dbReference>
<dbReference type="InterPro" id="IPR047650">
    <property type="entry name" value="Transpos_IS110"/>
</dbReference>
<feature type="domain" description="Transposase IS116/IS110/IS902 C-terminal" evidence="2">
    <location>
        <begin position="307"/>
        <end position="382"/>
    </location>
</feature>
<dbReference type="GO" id="GO:0004803">
    <property type="term" value="F:transposase activity"/>
    <property type="evidence" value="ECO:0007669"/>
    <property type="project" value="InterPro"/>
</dbReference>
<dbReference type="InterPro" id="IPR003346">
    <property type="entry name" value="Transposase_20"/>
</dbReference>
<dbReference type="PANTHER" id="PTHR33055">
    <property type="entry name" value="TRANSPOSASE FOR INSERTION SEQUENCE ELEMENT IS1111A"/>
    <property type="match status" value="1"/>
</dbReference>
<evidence type="ECO:0000313" key="4">
    <source>
        <dbReference type="EMBL" id="EHQ28976.1"/>
    </source>
</evidence>
<dbReference type="Pfam" id="PF01548">
    <property type="entry name" value="DEDD_Tnp_IS110"/>
    <property type="match status" value="1"/>
</dbReference>
<dbReference type="GO" id="GO:0003677">
    <property type="term" value="F:DNA binding"/>
    <property type="evidence" value="ECO:0007669"/>
    <property type="project" value="InterPro"/>
</dbReference>
<dbReference type="PANTHER" id="PTHR33055:SF13">
    <property type="entry name" value="TRANSPOSASE"/>
    <property type="match status" value="1"/>
</dbReference>
<feature type="domain" description="Transposase IS110-like N-terminal" evidence="1">
    <location>
        <begin position="31"/>
        <end position="175"/>
    </location>
</feature>
<dbReference type="Pfam" id="PF02371">
    <property type="entry name" value="Transposase_20"/>
    <property type="match status" value="1"/>
</dbReference>
<dbReference type="Proteomes" id="UP000002774">
    <property type="component" value="Chromosome"/>
</dbReference>
<sequence>MSKNSKKKKRATAGQTAKKMERFELLNPHSAGIDIGSMLMVVSYTDREGMINLREFDSFTSSLYELAELLQKEGIEKVVMEATGPYWESLYNILEKHGMEMFLVNPSHYRNVSAQKTDINDAQWLHQLLAHGLIRNSHIAPELYRELRQYLHEREIYQNYKSDSLNRMQKTLTLMNIKFQHLISDVEGVAGMKLLRAISSGICDGQTLLARIDVTKLKASPEDLLSSLQGEYKQHYIHILSITLKSYDFFKEQMQVYESHIEHTLKELLACKGEAPTVIQQKTKKVRKNQYSFNLKDYLLGILGVDLTEVEGLDEIGLLTILAVTGTNMKKWPTAEHFVSWLNLSPRPKISGGKIIGYERRNNNNPATQAFRLAAHCLWQSKGPMGQQYRRLASTKGSKKAIKAIARKLAVIFYHMVLNKQAFDATRIQPDIEQQKARKIARLQKDAAKLGMIVQKAA</sequence>
<dbReference type="EMBL" id="CM001403">
    <property type="protein sequence ID" value="EHQ27597.1"/>
    <property type="molecule type" value="Genomic_DNA"/>
</dbReference>
<accession>H1Y789</accession>
<dbReference type="HOGENOM" id="CLU_036902_11_1_10"/>
<dbReference type="RefSeq" id="WP_008508108.1">
    <property type="nucleotide sequence ID" value="NZ_CM001403.1"/>
</dbReference>
<dbReference type="AlphaFoldDB" id="H1Y789"/>
<dbReference type="STRING" id="714943.Mucpa_3499"/>
<keyword evidence="5" id="KW-1185">Reference proteome</keyword>
<dbReference type="NCBIfam" id="NF033542">
    <property type="entry name" value="transpos_IS110"/>
    <property type="match status" value="1"/>
</dbReference>